<evidence type="ECO:0000259" key="11">
    <source>
        <dbReference type="SMART" id="SM00900"/>
    </source>
</evidence>
<keyword evidence="9" id="KW-0472">Membrane</keyword>
<dbReference type="InterPro" id="IPR010209">
    <property type="entry name" value="Ion_transpt_RnfG/RsxG"/>
</dbReference>
<dbReference type="PANTHER" id="PTHR36118">
    <property type="entry name" value="ION-TRANSLOCATING OXIDOREDUCTASE COMPLEX SUBUNIT G"/>
    <property type="match status" value="1"/>
</dbReference>
<dbReference type="RefSeq" id="WP_077669298.1">
    <property type="nucleotide sequence ID" value="NZ_MUFR01000011.1"/>
</dbReference>
<evidence type="ECO:0000256" key="6">
    <source>
        <dbReference type="ARBA" id="ARBA00022967"/>
    </source>
</evidence>
<dbReference type="InterPro" id="IPR007329">
    <property type="entry name" value="FMN-bd"/>
</dbReference>
<dbReference type="SMART" id="SM00900">
    <property type="entry name" value="FMN_bind"/>
    <property type="match status" value="1"/>
</dbReference>
<feature type="chain" id="PRO_5045382781" description="Ion-translocating oxidoreductase complex subunit G" evidence="10">
    <location>
        <begin position="25"/>
        <end position="212"/>
    </location>
</feature>
<evidence type="ECO:0000256" key="5">
    <source>
        <dbReference type="ARBA" id="ARBA00022692"/>
    </source>
</evidence>
<comment type="cofactor">
    <cofactor evidence="9">
        <name>FMN</name>
        <dbReference type="ChEBI" id="CHEBI:58210"/>
    </cofactor>
</comment>
<keyword evidence="6 9" id="KW-1278">Translocase</keyword>
<comment type="caution">
    <text evidence="12">The sequence shown here is derived from an EMBL/GenBank/DDBJ whole genome shotgun (WGS) entry which is preliminary data.</text>
</comment>
<keyword evidence="1 9" id="KW-0813">Transport</keyword>
<dbReference type="PIRSF" id="PIRSF006091">
    <property type="entry name" value="E_trnsport_RnfG"/>
    <property type="match status" value="1"/>
</dbReference>
<keyword evidence="7 9" id="KW-0249">Electron transport</keyword>
<protein>
    <recommendedName>
        <fullName evidence="9">Ion-translocating oxidoreductase complex subunit G</fullName>
        <ecNumber evidence="9">7.-.-.-</ecNumber>
    </recommendedName>
    <alternativeName>
        <fullName evidence="9">Rnf electron transport complex subunit G</fullName>
    </alternativeName>
</protein>
<sequence>MIETIRKHGGILAIAALLSTALVAVTNALTEDTIKEQQQIQLSKALNQVIPKARHDNPLHQSCRLVTNSDALGTDEAQPFYVGTLNDEVTTVAIQTIAPNGYNGAIKVLIGMDATSHQVLGVRVLEHNETPGLGDKVSLRVSDWVQSFSGKTVTSEDDKRWAVKKDGGQFDQFTGATITPRAVVSAVKKAAWFVSQQQATLLNQPVNCGGAS</sequence>
<reference evidence="13" key="1">
    <citation type="submission" date="2017-01" db="EMBL/GenBank/DDBJ databases">
        <title>Draft genome of the species Salinivibrio costicola subsp. alcaliphilus.</title>
        <authorList>
            <person name="Lopez-Hermoso C."/>
            <person name="De La Haba R."/>
            <person name="Sanchez-Porro C."/>
            <person name="Ventosa A."/>
        </authorList>
    </citation>
    <scope>NUCLEOTIDE SEQUENCE [LARGE SCALE GENOMIC DNA]</scope>
    <source>
        <strain evidence="13">CBH448</strain>
    </source>
</reference>
<keyword evidence="13" id="KW-1185">Reference proteome</keyword>
<keyword evidence="4 9" id="KW-0288">FMN</keyword>
<evidence type="ECO:0000256" key="2">
    <source>
        <dbReference type="ARBA" id="ARBA00022553"/>
    </source>
</evidence>
<keyword evidence="9" id="KW-0997">Cell inner membrane</keyword>
<dbReference type="Proteomes" id="UP000189431">
    <property type="component" value="Unassembled WGS sequence"/>
</dbReference>
<gene>
    <name evidence="9" type="primary">rnfG</name>
    <name evidence="12" type="ORF">BZJ21_05240</name>
</gene>
<evidence type="ECO:0000256" key="7">
    <source>
        <dbReference type="ARBA" id="ARBA00022982"/>
    </source>
</evidence>
<dbReference type="NCBIfam" id="TIGR01947">
    <property type="entry name" value="rnfG"/>
    <property type="match status" value="1"/>
</dbReference>
<feature type="modified residue" description="FMN phosphoryl threonine" evidence="9">
    <location>
        <position position="177"/>
    </location>
</feature>
<evidence type="ECO:0000256" key="3">
    <source>
        <dbReference type="ARBA" id="ARBA00022630"/>
    </source>
</evidence>
<dbReference type="NCBIfam" id="NF002519">
    <property type="entry name" value="PRK01908.1"/>
    <property type="match status" value="1"/>
</dbReference>
<feature type="domain" description="FMN-binding" evidence="11">
    <location>
        <begin position="101"/>
        <end position="194"/>
    </location>
</feature>
<comment type="function">
    <text evidence="9">Part of a membrane-bound complex that couples electron transfer with translocation of ions across the membrane.</text>
</comment>
<keyword evidence="10" id="KW-0732">Signal</keyword>
<dbReference type="EC" id="7.-.-.-" evidence="9"/>
<keyword evidence="5 9" id="KW-0812">Transmembrane</keyword>
<comment type="subunit">
    <text evidence="9">The complex is composed of six subunits: RnfA, RnfB, RnfC, RnfD, RnfE and RnfG.</text>
</comment>
<evidence type="ECO:0000256" key="8">
    <source>
        <dbReference type="ARBA" id="ARBA00022989"/>
    </source>
</evidence>
<feature type="signal peptide" evidence="10">
    <location>
        <begin position="1"/>
        <end position="24"/>
    </location>
</feature>
<evidence type="ECO:0000256" key="4">
    <source>
        <dbReference type="ARBA" id="ARBA00022643"/>
    </source>
</evidence>
<keyword evidence="9" id="KW-1003">Cell membrane</keyword>
<proteinExistence type="inferred from homology"/>
<dbReference type="PANTHER" id="PTHR36118:SF1">
    <property type="entry name" value="ION-TRANSLOCATING OXIDOREDUCTASE COMPLEX SUBUNIT G"/>
    <property type="match status" value="1"/>
</dbReference>
<accession>A0ABX3KRU1</accession>
<keyword evidence="2 9" id="KW-0597">Phosphoprotein</keyword>
<keyword evidence="8 9" id="KW-1133">Transmembrane helix</keyword>
<name>A0ABX3KRU1_SALCS</name>
<evidence type="ECO:0000313" key="13">
    <source>
        <dbReference type="Proteomes" id="UP000189431"/>
    </source>
</evidence>
<comment type="similarity">
    <text evidence="9">Belongs to the RnfG family.</text>
</comment>
<evidence type="ECO:0000256" key="10">
    <source>
        <dbReference type="SAM" id="SignalP"/>
    </source>
</evidence>
<dbReference type="Pfam" id="PF04205">
    <property type="entry name" value="FMN_bind"/>
    <property type="match status" value="1"/>
</dbReference>
<evidence type="ECO:0000313" key="12">
    <source>
        <dbReference type="EMBL" id="OOF34445.1"/>
    </source>
</evidence>
<comment type="subcellular location">
    <subcellularLocation>
        <location evidence="9">Cell inner membrane</location>
        <topology evidence="9">Single-pass membrane protein</topology>
    </subcellularLocation>
</comment>
<evidence type="ECO:0000256" key="1">
    <source>
        <dbReference type="ARBA" id="ARBA00022448"/>
    </source>
</evidence>
<dbReference type="HAMAP" id="MF_00479">
    <property type="entry name" value="RsxG_RnfG"/>
    <property type="match status" value="1"/>
</dbReference>
<organism evidence="12 13">
    <name type="scientific">Salinivibrio costicola subsp. alcaliphilus</name>
    <dbReference type="NCBI Taxonomy" id="272773"/>
    <lineage>
        <taxon>Bacteria</taxon>
        <taxon>Pseudomonadati</taxon>
        <taxon>Pseudomonadota</taxon>
        <taxon>Gammaproteobacteria</taxon>
        <taxon>Vibrionales</taxon>
        <taxon>Vibrionaceae</taxon>
        <taxon>Salinivibrio</taxon>
    </lineage>
</organism>
<keyword evidence="3 9" id="KW-0285">Flavoprotein</keyword>
<dbReference type="EMBL" id="MUFR01000011">
    <property type="protein sequence ID" value="OOF34445.1"/>
    <property type="molecule type" value="Genomic_DNA"/>
</dbReference>
<evidence type="ECO:0000256" key="9">
    <source>
        <dbReference type="HAMAP-Rule" id="MF_00479"/>
    </source>
</evidence>